<dbReference type="Pfam" id="PF01594">
    <property type="entry name" value="AI-2E_transport"/>
    <property type="match status" value="1"/>
</dbReference>
<accession>A0A369WRT6</accession>
<name>A0A369WRT6_9GAMM</name>
<evidence type="ECO:0000313" key="9">
    <source>
        <dbReference type="EMBL" id="RDE24261.1"/>
    </source>
</evidence>
<evidence type="ECO:0000256" key="7">
    <source>
        <dbReference type="ARBA" id="ARBA00023136"/>
    </source>
</evidence>
<dbReference type="OrthoDB" id="5562213at2"/>
<evidence type="ECO:0000256" key="6">
    <source>
        <dbReference type="ARBA" id="ARBA00022989"/>
    </source>
</evidence>
<keyword evidence="3" id="KW-0813">Transport</keyword>
<feature type="transmembrane region" description="Helical" evidence="8">
    <location>
        <begin position="20"/>
        <end position="48"/>
    </location>
</feature>
<protein>
    <submittedName>
        <fullName evidence="9">AI-2E family transporter</fullName>
    </submittedName>
</protein>
<gene>
    <name evidence="9" type="ORF">DV711_01330</name>
</gene>
<proteinExistence type="inferred from homology"/>
<evidence type="ECO:0000256" key="1">
    <source>
        <dbReference type="ARBA" id="ARBA00004651"/>
    </source>
</evidence>
<evidence type="ECO:0000256" key="2">
    <source>
        <dbReference type="ARBA" id="ARBA00009773"/>
    </source>
</evidence>
<keyword evidence="6 8" id="KW-1133">Transmembrane helix</keyword>
<organism evidence="9 10">
    <name type="scientific">Motiliproteus coralliicola</name>
    <dbReference type="NCBI Taxonomy" id="2283196"/>
    <lineage>
        <taxon>Bacteria</taxon>
        <taxon>Pseudomonadati</taxon>
        <taxon>Pseudomonadota</taxon>
        <taxon>Gammaproteobacteria</taxon>
        <taxon>Oceanospirillales</taxon>
        <taxon>Oceanospirillaceae</taxon>
        <taxon>Motiliproteus</taxon>
    </lineage>
</organism>
<dbReference type="EMBL" id="QQOH01000001">
    <property type="protein sequence ID" value="RDE24261.1"/>
    <property type="molecule type" value="Genomic_DNA"/>
</dbReference>
<reference evidence="9 10" key="1">
    <citation type="submission" date="2018-07" db="EMBL/GenBank/DDBJ databases">
        <title>Motiliproteus coralliicola sp. nov., a bacterium isolated from Coral.</title>
        <authorList>
            <person name="Wang G."/>
        </authorList>
    </citation>
    <scope>NUCLEOTIDE SEQUENCE [LARGE SCALE GENOMIC DNA]</scope>
    <source>
        <strain evidence="9 10">C34</strain>
    </source>
</reference>
<feature type="transmembrane region" description="Helical" evidence="8">
    <location>
        <begin position="308"/>
        <end position="333"/>
    </location>
</feature>
<comment type="similarity">
    <text evidence="2">Belongs to the autoinducer-2 exporter (AI-2E) (TC 2.A.86) family.</text>
</comment>
<dbReference type="GO" id="GO:0055085">
    <property type="term" value="P:transmembrane transport"/>
    <property type="evidence" value="ECO:0007669"/>
    <property type="project" value="TreeGrafter"/>
</dbReference>
<evidence type="ECO:0000256" key="8">
    <source>
        <dbReference type="SAM" id="Phobius"/>
    </source>
</evidence>
<feature type="transmembrane region" description="Helical" evidence="8">
    <location>
        <begin position="252"/>
        <end position="273"/>
    </location>
</feature>
<evidence type="ECO:0000313" key="10">
    <source>
        <dbReference type="Proteomes" id="UP000253769"/>
    </source>
</evidence>
<evidence type="ECO:0000256" key="4">
    <source>
        <dbReference type="ARBA" id="ARBA00022475"/>
    </source>
</evidence>
<keyword evidence="4" id="KW-1003">Cell membrane</keyword>
<feature type="transmembrane region" description="Helical" evidence="8">
    <location>
        <begin position="280"/>
        <end position="302"/>
    </location>
</feature>
<feature type="transmembrane region" description="Helical" evidence="8">
    <location>
        <begin position="221"/>
        <end position="246"/>
    </location>
</feature>
<evidence type="ECO:0000256" key="5">
    <source>
        <dbReference type="ARBA" id="ARBA00022692"/>
    </source>
</evidence>
<comment type="caution">
    <text evidence="9">The sequence shown here is derived from an EMBL/GenBank/DDBJ whole genome shotgun (WGS) entry which is preliminary data.</text>
</comment>
<feature type="transmembrane region" description="Helical" evidence="8">
    <location>
        <begin position="163"/>
        <end position="188"/>
    </location>
</feature>
<keyword evidence="5 8" id="KW-0812">Transmembrane</keyword>
<dbReference type="InterPro" id="IPR002549">
    <property type="entry name" value="AI-2E-like"/>
</dbReference>
<sequence>MLKVLNSWVERYFSDEEAILLFVFLVGALLIILTFGGMLAPVFAGLIIAFLMQGLVQQCKQKLSMSHKLAVTLVFIAFISAFMALLLVVIPHTWRQLASLLNELPGMLQKGQALLMLLPEKYPDLISVSHISVLTEQVGAEIGKMGQAVLSSSVNSIANVVQILIYLVLVPILVFFFMKDGGLILHWLTSFLPKKRKILDQVGSEMDIQIANYVRGKVVEIIVVGAVSYVAFILLGLNYAALLALMVGLSVVIPYIGAAVVTIPVAMIAFFQWGWTNEFFYLMLAYGIIQALDGNVLVPLLFSEAVNLHPVAIIVAVLVFGGLWGLWGVFFAIPLATLIKAVMNAWPQQHEQLHGQVADGDADD</sequence>
<keyword evidence="10" id="KW-1185">Reference proteome</keyword>
<evidence type="ECO:0000256" key="3">
    <source>
        <dbReference type="ARBA" id="ARBA00022448"/>
    </source>
</evidence>
<dbReference type="PANTHER" id="PTHR21716:SF53">
    <property type="entry name" value="PERMEASE PERM-RELATED"/>
    <property type="match status" value="1"/>
</dbReference>
<dbReference type="Proteomes" id="UP000253769">
    <property type="component" value="Unassembled WGS sequence"/>
</dbReference>
<dbReference type="PANTHER" id="PTHR21716">
    <property type="entry name" value="TRANSMEMBRANE PROTEIN"/>
    <property type="match status" value="1"/>
</dbReference>
<dbReference type="RefSeq" id="WP_114693845.1">
    <property type="nucleotide sequence ID" value="NZ_QQOH01000001.1"/>
</dbReference>
<feature type="transmembrane region" description="Helical" evidence="8">
    <location>
        <begin position="69"/>
        <end position="90"/>
    </location>
</feature>
<comment type="subcellular location">
    <subcellularLocation>
        <location evidence="1">Cell membrane</location>
        <topology evidence="1">Multi-pass membrane protein</topology>
    </subcellularLocation>
</comment>
<dbReference type="GO" id="GO:0005886">
    <property type="term" value="C:plasma membrane"/>
    <property type="evidence" value="ECO:0007669"/>
    <property type="project" value="UniProtKB-SubCell"/>
</dbReference>
<keyword evidence="7 8" id="KW-0472">Membrane</keyword>
<dbReference type="AlphaFoldDB" id="A0A369WRT6"/>